<name>E0VIV0_PEDHC</name>
<dbReference type="Gene3D" id="3.40.605.10">
    <property type="entry name" value="Aldehyde Dehydrogenase, Chain A, domain 1"/>
    <property type="match status" value="2"/>
</dbReference>
<keyword evidence="1" id="KW-0812">Transmembrane</keyword>
<dbReference type="InParanoid" id="E0VIV0"/>
<dbReference type="GO" id="GO:0016620">
    <property type="term" value="F:oxidoreductase activity, acting on the aldehyde or oxo group of donors, NAD or NADP as acceptor"/>
    <property type="evidence" value="ECO:0007669"/>
    <property type="project" value="InterPro"/>
</dbReference>
<dbReference type="Gene3D" id="3.40.309.10">
    <property type="entry name" value="Aldehyde Dehydrogenase, Chain A, domain 2"/>
    <property type="match status" value="2"/>
</dbReference>
<proteinExistence type="predicted"/>
<reference evidence="4" key="1">
    <citation type="submission" date="2007-04" db="EMBL/GenBank/DDBJ databases">
        <title>Annotation of Pediculus humanus corporis strain USDA.</title>
        <authorList>
            <person name="Kirkness E."/>
            <person name="Hannick L."/>
            <person name="Hass B."/>
            <person name="Bruggner R."/>
            <person name="Lawson D."/>
            <person name="Bidwell S."/>
            <person name="Joardar V."/>
            <person name="Caler E."/>
            <person name="Walenz B."/>
            <person name="Inman J."/>
            <person name="Schobel S."/>
            <person name="Galinsky K."/>
            <person name="Amedeo P."/>
            <person name="Strausberg R."/>
        </authorList>
    </citation>
    <scope>NUCLEOTIDE SEQUENCE</scope>
    <source>
        <strain evidence="4">USDA</strain>
    </source>
</reference>
<dbReference type="InterPro" id="IPR016162">
    <property type="entry name" value="Ald_DH_N"/>
</dbReference>
<keyword evidence="6" id="KW-1185">Reference proteome</keyword>
<dbReference type="STRING" id="121224.E0VIV0"/>
<dbReference type="VEuPathDB" id="VectorBase:PHUM233580"/>
<evidence type="ECO:0000313" key="4">
    <source>
        <dbReference type="EMBL" id="EEB13306.1"/>
    </source>
</evidence>
<dbReference type="RefSeq" id="XP_002426044.1">
    <property type="nucleotide sequence ID" value="XM_002425999.1"/>
</dbReference>
<protein>
    <recommendedName>
        <fullName evidence="3">Aldehyde dehydrogenase domain-containing protein</fullName>
    </recommendedName>
</protein>
<dbReference type="InterPro" id="IPR016161">
    <property type="entry name" value="Ald_DH/histidinol_DH"/>
</dbReference>
<organism>
    <name type="scientific">Pediculus humanus subsp. corporis</name>
    <name type="common">Body louse</name>
    <dbReference type="NCBI Taxonomy" id="121224"/>
    <lineage>
        <taxon>Eukaryota</taxon>
        <taxon>Metazoa</taxon>
        <taxon>Ecdysozoa</taxon>
        <taxon>Arthropoda</taxon>
        <taxon>Hexapoda</taxon>
        <taxon>Insecta</taxon>
        <taxon>Pterygota</taxon>
        <taxon>Neoptera</taxon>
        <taxon>Paraneoptera</taxon>
        <taxon>Psocodea</taxon>
        <taxon>Troctomorpha</taxon>
        <taxon>Phthiraptera</taxon>
        <taxon>Anoplura</taxon>
        <taxon>Pediculidae</taxon>
        <taxon>Pediculus</taxon>
    </lineage>
</organism>
<dbReference type="Proteomes" id="UP000009046">
    <property type="component" value="Unassembled WGS sequence"/>
</dbReference>
<evidence type="ECO:0000313" key="6">
    <source>
        <dbReference type="Proteomes" id="UP000009046"/>
    </source>
</evidence>
<dbReference type="EMBL" id="AAZO01002709">
    <property type="status" value="NOT_ANNOTATED_CDS"/>
    <property type="molecule type" value="Genomic_DNA"/>
</dbReference>
<reference evidence="5" key="3">
    <citation type="submission" date="2021-02" db="UniProtKB">
        <authorList>
            <consortium name="EnsemblMetazoa"/>
        </authorList>
    </citation>
    <scope>IDENTIFICATION</scope>
    <source>
        <strain evidence="5">USDA</strain>
    </source>
</reference>
<feature type="domain" description="Aldehyde dehydrogenase" evidence="3">
    <location>
        <begin position="1905"/>
        <end position="2205"/>
    </location>
</feature>
<evidence type="ECO:0000256" key="2">
    <source>
        <dbReference type="SAM" id="SignalP"/>
    </source>
</evidence>
<sequence>MFKFFTFQFIIFAVGFYNVCSLEEPGTSHSSKIWHSYEFDTGIGNREELHIHKGELNKTFLPISDIYKIKSLSVNGKVIIFGLSSNYVLLGTLKRKNDVSIYKEEIAETTNDFNVFQLWNSKSQRIESYLVVSVSRNDSNILKWYKLQNGQLMFLCDWSLHKIISYLDVIKVNHKSKLLIVSWEKSSNKNCSTSTSLEIYNFIIEPKLNVWLDEKINLDGLPSSITVFNENDNTFLCASFPSMEIVKIWRFSTNCQLNKEQKHFNFHQSIVSKKVNNVISFQNDYVWHIAISGENSSIYELGDDLTFRNLTNLNLGHQDHWFLIPLGNYREENILLSRSSRNDDNDITGVIWAGNKSFKIIKNFTKVLCENDVDCLREFSTNILIHNSTTFKHNDYQNIVILTSGFPVLLKFHVALRPLPDKAIIKLQSVIRRKNKLQKNYKTQNDKLQKLFTLNKITENSFGDNVAGKEDEIFYGKMQRINPEKNLETLSQAKNWTELFDTLNDLSSKIKYVENEFQQIKNDSSYVKSFGEAPEKLFSMRNAEDKIIFHGKVIIDNANFSMVNGYNVSELFLNSYRKDKRKKIGGVKTLKTVSAVNLTFGKINGIPSNDFLFTDDLWESKNKFINGDIIIESKLNVLDGIVLHSNNRMNNFTYLKNYNTVSSVPKKTFASKINEQPFILPAHFPPLNINYLETVNQARVEMVNVAENLNVIFINKKNFTEFLDQIMYKCLDGPIKKKYNYTKVKGETETDIKGEKIFKNVVKVKKANVVGRLNETFVDNFMKNFTDQTIRFSQKFHRVEFENLYLKGFWDDDLVVESLNQSIVRMSSGDCQTCNFTYPSESPLFIKHLNVTHYYNKNVSVTDLRKSNGENNLSLAIDTLYTSPFQKLKSIKANRARVNGFIDTKFNINGKNLSELDGVRVHREKPQVLKRDFLLLSDSVAFDGNLTVKSFNGKNVLPETNSRSKDNLMERISSGKIRKIKNLWVKKNIFTNNGMNNVNLSRFLSGGINLKKPNQTINDTIVFEDKIHFKTLNVTNSIDGIDLKKLEKDVVTKHPYVILSGSKRFRRIKVLKNMKAKFLNGHPVQEIVTRKGDQRMKGRFKIMGNVTIKGNVTTNGYLNNVPVFDLLKKFSTQYDTYIFSKDLELASENVKINNLFVGGNVQNSSLDTLMDNIVFKNESCHVEGKKVFKEEVNFMQNILFDGKINNVNFTDLLNDVVFINEPTFVPGTIIINEAVLMNTLEIHDYFNSSLINNLDVNDLYEDSIRLDGWDMVTGKIKFENVWALENVDADFINNHVSTSTISLKGKQFIPVTGLFQRFNTTSDLNVGDYVNSHNLIREFQNSILLNGSQTIKTKMIFHKNFTVDGNLVVDHIKGNKVEDLITLNTEQTIRNRLLFNGTLIANNNINGLKKINGINLKNWFGRSVLLNRQQEIDGVWIAQGHVKSKNIRGNASLGAMNVPEINEIMMKNRFLKSEKKNETENEYYSQCREVKRLSEELYKLPTYLHDFEIVQVIDTRLVIESLIYLKISNLDYVITTFYNDCSSSALYKWNQGNSTFDLIKNINIGPVGKWLVLYRRNVTYLVASSLHASQNCQDLKPGNIWRFFPGENGDNDISLVYSGNGFVDVIQENDTSESFFTLEENGNVFKWGLQNDTHVEKTFLVNVGNGGYKFIDFNVFGTLALSNGKETKEIVFESRKIVLNTFLVTYSNIVALPIDGKVLVALIFRDKIVVYENIREDKIMGIINTYKANSLLWFNYGENKQSFLIVSSQHKLLEVYEYKNVSGFFKRISLQLFSTKLQSISLPTKNKHQLSKFIVVIQRSKLIFLEANMLGDYYRKNASVDLGCQKSVDIIFEEATKAQTEWENKSISERAEILFEIGNNYSQNTDLNSDYFYFYSNFISVSNEFKEWKPVGIVLLILPEHFPLFIFSAIVSAVLAAGCGIIIVSNIDKIKRFENIFIDAGLPNGLYNVIPDCEKNKEILLRHSNKIVVFNDFFNVKNIFNKPFFGSFTYMCPNKTSAILLESCDINAAIEKLLKETIGLNHLWSVSTIVVQESIYKKFYTNTIFYLGQYDDDDNKSFIKNDDNFRLISQEAVNTGAEVIHGNGITILFNYQNEEIQPDLPIIKVLVCRTAKEGVNLVNNLSNSLGTSVWSEVSSEALDVADTLISNNVWINCHGVSSPFVPIHPGSSGNCILGGSEGIFQYMSFKVKLPCMHDEKRLLPNDFNVCGKNYFDKKLAHQIQSSFNILKYWNDSKKRNIFYKIFKYFEKEKELKWCCDIIRLCGHWSSITTSTNFNSDCDFFTIEKKIPLGVIAILIDSSDICKETIITLLLSAAAFGNSIILLLQNDKLEIMSLLKVFQNVLPDNLIQIVTDMDSVFFAASHPYIEIIYD</sequence>
<feature type="chain" id="PRO_5014570119" description="Aldehyde dehydrogenase domain-containing protein" evidence="2">
    <location>
        <begin position="22"/>
        <end position="2389"/>
    </location>
</feature>
<dbReference type="EMBL" id="DS235206">
    <property type="protein sequence ID" value="EEB13306.1"/>
    <property type="molecule type" value="Genomic_DNA"/>
</dbReference>
<dbReference type="KEGG" id="phu:Phum_PHUM233580"/>
<keyword evidence="1" id="KW-1133">Transmembrane helix</keyword>
<evidence type="ECO:0000259" key="3">
    <source>
        <dbReference type="Pfam" id="PF00171"/>
    </source>
</evidence>
<dbReference type="OMA" id="SAQLIWP"/>
<feature type="signal peptide" evidence="2">
    <location>
        <begin position="1"/>
        <end position="21"/>
    </location>
</feature>
<accession>E0VIV0</accession>
<evidence type="ECO:0000256" key="1">
    <source>
        <dbReference type="SAM" id="Phobius"/>
    </source>
</evidence>
<feature type="transmembrane region" description="Helical" evidence="1">
    <location>
        <begin position="1922"/>
        <end position="1944"/>
    </location>
</feature>
<gene>
    <name evidence="5" type="primary">8230173</name>
    <name evidence="4" type="ORF">Phum_PHUM233580</name>
</gene>
<dbReference type="CTD" id="8230173"/>
<dbReference type="HOGENOM" id="CLU_229358_0_0_1"/>
<reference evidence="4" key="2">
    <citation type="submission" date="2007-04" db="EMBL/GenBank/DDBJ databases">
        <title>The genome of the human body louse.</title>
        <authorList>
            <consortium name="The Human Body Louse Genome Consortium"/>
            <person name="Kirkness E."/>
            <person name="Walenz B."/>
            <person name="Hass B."/>
            <person name="Bruggner R."/>
            <person name="Strausberg R."/>
        </authorList>
    </citation>
    <scope>NUCLEOTIDE SEQUENCE</scope>
    <source>
        <strain evidence="4">USDA</strain>
    </source>
</reference>
<dbReference type="SUPFAM" id="SSF53720">
    <property type="entry name" value="ALDH-like"/>
    <property type="match status" value="1"/>
</dbReference>
<keyword evidence="2" id="KW-0732">Signal</keyword>
<dbReference type="InterPro" id="IPR015590">
    <property type="entry name" value="Aldehyde_DH_dom"/>
</dbReference>
<dbReference type="eggNOG" id="KOG2450">
    <property type="taxonomic scope" value="Eukaryota"/>
</dbReference>
<dbReference type="GeneID" id="8230173"/>
<evidence type="ECO:0000313" key="5">
    <source>
        <dbReference type="EnsemblMetazoa" id="PHUM233580-PA"/>
    </source>
</evidence>
<dbReference type="Pfam" id="PF00171">
    <property type="entry name" value="Aldedh"/>
    <property type="match status" value="1"/>
</dbReference>
<dbReference type="OrthoDB" id="6022258at2759"/>
<keyword evidence="1" id="KW-0472">Membrane</keyword>
<dbReference type="InterPro" id="IPR016163">
    <property type="entry name" value="Ald_DH_C"/>
</dbReference>
<dbReference type="EnsemblMetazoa" id="PHUM233580-RA">
    <property type="protein sequence ID" value="PHUM233580-PA"/>
    <property type="gene ID" value="PHUM233580"/>
</dbReference>
<dbReference type="PANTHER" id="PTHR11699">
    <property type="entry name" value="ALDEHYDE DEHYDROGENASE-RELATED"/>
    <property type="match status" value="1"/>
</dbReference>